<evidence type="ECO:0000313" key="1">
    <source>
        <dbReference type="EMBL" id="KAI0029610.1"/>
    </source>
</evidence>
<comment type="caution">
    <text evidence="1">The sequence shown here is derived from an EMBL/GenBank/DDBJ whole genome shotgun (WGS) entry which is preliminary data.</text>
</comment>
<sequence>MSQQKALLFLNKDAKKFTLGTRLIPKPGPGQVLIKNKAVAINPIDAYIEKMPGLLDQLGRGYPALAGVDGAGVIQKLGEGVSGWTVGDEIMYEAHDQPDFCTFQEYSLSFAARIAKIPKNLTFDEATTIPLCFAVAAIGLYDAHAEPGAMSGGMALTAPWEEGGRGKYAGQPILVTGGASSVGQFVIQLAKLSGFDPIITTASAHNVGYCKAAGATHVIDYKETPYDQLHAAISKITSEPFQYAFDSIAITKETQQACYDILAPGGTVGLVQNAVVGKPNDVADDGSGKRTAVVFAWIHAGPHVDFATRMYAVLTGMVERGEVKPNKVELLPGGLVGIMGGLGRFPVSGVKLVAHPPETP</sequence>
<evidence type="ECO:0000313" key="2">
    <source>
        <dbReference type="Proteomes" id="UP000814128"/>
    </source>
</evidence>
<gene>
    <name evidence="1" type="ORF">K488DRAFT_56057</name>
</gene>
<protein>
    <submittedName>
        <fullName evidence="1">Chaperonin 10-like protein</fullName>
    </submittedName>
</protein>
<keyword evidence="2" id="KW-1185">Reference proteome</keyword>
<reference evidence="1" key="1">
    <citation type="submission" date="2021-02" db="EMBL/GenBank/DDBJ databases">
        <authorList>
            <consortium name="DOE Joint Genome Institute"/>
            <person name="Ahrendt S."/>
            <person name="Looney B.P."/>
            <person name="Miyauchi S."/>
            <person name="Morin E."/>
            <person name="Drula E."/>
            <person name="Courty P.E."/>
            <person name="Chicoki N."/>
            <person name="Fauchery L."/>
            <person name="Kohler A."/>
            <person name="Kuo A."/>
            <person name="Labutti K."/>
            <person name="Pangilinan J."/>
            <person name="Lipzen A."/>
            <person name="Riley R."/>
            <person name="Andreopoulos W."/>
            <person name="He G."/>
            <person name="Johnson J."/>
            <person name="Barry K.W."/>
            <person name="Grigoriev I.V."/>
            <person name="Nagy L."/>
            <person name="Hibbett D."/>
            <person name="Henrissat B."/>
            <person name="Matheny P.B."/>
            <person name="Labbe J."/>
            <person name="Martin F."/>
        </authorList>
    </citation>
    <scope>NUCLEOTIDE SEQUENCE</scope>
    <source>
        <strain evidence="1">EC-137</strain>
    </source>
</reference>
<accession>A0ACB8QD56</accession>
<organism evidence="1 2">
    <name type="scientific">Vararia minispora EC-137</name>
    <dbReference type="NCBI Taxonomy" id="1314806"/>
    <lineage>
        <taxon>Eukaryota</taxon>
        <taxon>Fungi</taxon>
        <taxon>Dikarya</taxon>
        <taxon>Basidiomycota</taxon>
        <taxon>Agaricomycotina</taxon>
        <taxon>Agaricomycetes</taxon>
        <taxon>Russulales</taxon>
        <taxon>Lachnocladiaceae</taxon>
        <taxon>Vararia</taxon>
    </lineage>
</organism>
<proteinExistence type="predicted"/>
<name>A0ACB8QD56_9AGAM</name>
<dbReference type="Proteomes" id="UP000814128">
    <property type="component" value="Unassembled WGS sequence"/>
</dbReference>
<reference evidence="1" key="2">
    <citation type="journal article" date="2022" name="New Phytol.">
        <title>Evolutionary transition to the ectomycorrhizal habit in the genomes of a hyperdiverse lineage of mushroom-forming fungi.</title>
        <authorList>
            <person name="Looney B."/>
            <person name="Miyauchi S."/>
            <person name="Morin E."/>
            <person name="Drula E."/>
            <person name="Courty P.E."/>
            <person name="Kohler A."/>
            <person name="Kuo A."/>
            <person name="LaButti K."/>
            <person name="Pangilinan J."/>
            <person name="Lipzen A."/>
            <person name="Riley R."/>
            <person name="Andreopoulos W."/>
            <person name="He G."/>
            <person name="Johnson J."/>
            <person name="Nolan M."/>
            <person name="Tritt A."/>
            <person name="Barry K.W."/>
            <person name="Grigoriev I.V."/>
            <person name="Nagy L.G."/>
            <person name="Hibbett D."/>
            <person name="Henrissat B."/>
            <person name="Matheny P.B."/>
            <person name="Labbe J."/>
            <person name="Martin F.M."/>
        </authorList>
    </citation>
    <scope>NUCLEOTIDE SEQUENCE</scope>
    <source>
        <strain evidence="1">EC-137</strain>
    </source>
</reference>
<dbReference type="EMBL" id="MU273666">
    <property type="protein sequence ID" value="KAI0029610.1"/>
    <property type="molecule type" value="Genomic_DNA"/>
</dbReference>